<feature type="domain" description="Alpha-glucan water dikinase-like N-terminal Ig-like" evidence="14">
    <location>
        <begin position="38"/>
        <end position="145"/>
    </location>
</feature>
<organism evidence="15 16">
    <name type="scientific">Prorocentrum cordatum</name>
    <dbReference type="NCBI Taxonomy" id="2364126"/>
    <lineage>
        <taxon>Eukaryota</taxon>
        <taxon>Sar</taxon>
        <taxon>Alveolata</taxon>
        <taxon>Dinophyceae</taxon>
        <taxon>Prorocentrales</taxon>
        <taxon>Prorocentraceae</taxon>
        <taxon>Prorocentrum</taxon>
    </lineage>
</organism>
<gene>
    <name evidence="15" type="ORF">PCOR1329_LOCUS57999</name>
</gene>
<comment type="subunit">
    <text evidence="3">Homodimer.</text>
</comment>
<dbReference type="Gene3D" id="3.30.1490.20">
    <property type="entry name" value="ATP-grasp fold, A domain"/>
    <property type="match status" value="1"/>
</dbReference>
<dbReference type="Pfam" id="PF22973">
    <property type="entry name" value="GWD1_pHisD"/>
    <property type="match status" value="1"/>
</dbReference>
<dbReference type="SUPFAM" id="SSF56059">
    <property type="entry name" value="Glutathione synthetase ATP-binding domain-like"/>
    <property type="match status" value="1"/>
</dbReference>
<dbReference type="InterPro" id="IPR056301">
    <property type="entry name" value="GWD-like_N_Ig"/>
</dbReference>
<keyword evidence="4" id="KW-0808">Transferase</keyword>
<keyword evidence="16" id="KW-1185">Reference proteome</keyword>
<evidence type="ECO:0000259" key="13">
    <source>
        <dbReference type="Pfam" id="PF22973"/>
    </source>
</evidence>
<evidence type="ECO:0000256" key="3">
    <source>
        <dbReference type="ARBA" id="ARBA00011738"/>
    </source>
</evidence>
<dbReference type="Gene3D" id="3.30.470.20">
    <property type="entry name" value="ATP-grasp fold, B domain"/>
    <property type="match status" value="1"/>
</dbReference>
<keyword evidence="9" id="KW-0460">Magnesium</keyword>
<evidence type="ECO:0008006" key="17">
    <source>
        <dbReference type="Google" id="ProtNLM"/>
    </source>
</evidence>
<dbReference type="InterPro" id="IPR054481">
    <property type="entry name" value="GWD1_pHisD"/>
</dbReference>
<evidence type="ECO:0000256" key="6">
    <source>
        <dbReference type="ARBA" id="ARBA00022741"/>
    </source>
</evidence>
<feature type="region of interest" description="Disordered" evidence="11">
    <location>
        <begin position="279"/>
        <end position="327"/>
    </location>
</feature>
<evidence type="ECO:0000256" key="10">
    <source>
        <dbReference type="ARBA" id="ARBA00023277"/>
    </source>
</evidence>
<feature type="region of interest" description="Disordered" evidence="11">
    <location>
        <begin position="207"/>
        <end position="230"/>
    </location>
</feature>
<dbReference type="InterPro" id="IPR002192">
    <property type="entry name" value="PPDK_AMP/ATP-bd"/>
</dbReference>
<evidence type="ECO:0000256" key="8">
    <source>
        <dbReference type="ARBA" id="ARBA00022840"/>
    </source>
</evidence>
<feature type="domain" description="Pyruvate phosphate dikinase AMP/ATP-binding" evidence="12">
    <location>
        <begin position="1048"/>
        <end position="1249"/>
    </location>
</feature>
<evidence type="ECO:0000256" key="9">
    <source>
        <dbReference type="ARBA" id="ARBA00022842"/>
    </source>
</evidence>
<comment type="cofactor">
    <cofactor evidence="1">
        <name>Mg(2+)</name>
        <dbReference type="ChEBI" id="CHEBI:18420"/>
    </cofactor>
</comment>
<evidence type="ECO:0000256" key="7">
    <source>
        <dbReference type="ARBA" id="ARBA00022777"/>
    </source>
</evidence>
<reference evidence="15" key="1">
    <citation type="submission" date="2023-10" db="EMBL/GenBank/DDBJ databases">
        <authorList>
            <person name="Chen Y."/>
            <person name="Shah S."/>
            <person name="Dougan E. K."/>
            <person name="Thang M."/>
            <person name="Chan C."/>
        </authorList>
    </citation>
    <scope>NUCLEOTIDE SEQUENCE [LARGE SCALE GENOMIC DNA]</scope>
</reference>
<comment type="caution">
    <text evidence="15">The sequence shown here is derived from an EMBL/GenBank/DDBJ whole genome shotgun (WGS) entry which is preliminary data.</text>
</comment>
<name>A0ABN9VKI3_9DINO</name>
<evidence type="ECO:0000256" key="1">
    <source>
        <dbReference type="ARBA" id="ARBA00001946"/>
    </source>
</evidence>
<keyword evidence="10" id="KW-0119">Carbohydrate metabolism</keyword>
<comment type="similarity">
    <text evidence="2">Belongs to the PEP-utilizing enzyme family.</text>
</comment>
<evidence type="ECO:0000259" key="12">
    <source>
        <dbReference type="Pfam" id="PF01326"/>
    </source>
</evidence>
<evidence type="ECO:0000259" key="14">
    <source>
        <dbReference type="Pfam" id="PF23166"/>
    </source>
</evidence>
<dbReference type="InterPro" id="IPR013815">
    <property type="entry name" value="ATP_grasp_subdomain_1"/>
</dbReference>
<evidence type="ECO:0000256" key="2">
    <source>
        <dbReference type="ARBA" id="ARBA00007837"/>
    </source>
</evidence>
<dbReference type="PANTHER" id="PTHR46999:SF1">
    <property type="entry name" value="ALPHA-GLUCAN WATER DIKINASE 1, CHLOROPLASTIC"/>
    <property type="match status" value="1"/>
</dbReference>
<keyword evidence="6" id="KW-0547">Nucleotide-binding</keyword>
<keyword evidence="7" id="KW-0418">Kinase</keyword>
<feature type="domain" description="Alpha-glucan water dikinase phosphohistidine-like" evidence="13">
    <location>
        <begin position="801"/>
        <end position="910"/>
    </location>
</feature>
<proteinExistence type="inferred from homology"/>
<protein>
    <recommendedName>
        <fullName evidence="17">Pyruvate phosphate dikinase AMP/ATP-binding domain-containing protein</fullName>
    </recommendedName>
</protein>
<accession>A0ABN9VKI3</accession>
<feature type="compositionally biased region" description="Basic and acidic residues" evidence="11">
    <location>
        <begin position="296"/>
        <end position="311"/>
    </location>
</feature>
<evidence type="ECO:0000256" key="4">
    <source>
        <dbReference type="ARBA" id="ARBA00022679"/>
    </source>
</evidence>
<evidence type="ECO:0000256" key="5">
    <source>
        <dbReference type="ARBA" id="ARBA00022723"/>
    </source>
</evidence>
<dbReference type="Proteomes" id="UP001189429">
    <property type="component" value="Unassembled WGS sequence"/>
</dbReference>
<evidence type="ECO:0000256" key="11">
    <source>
        <dbReference type="SAM" id="MobiDB-lite"/>
    </source>
</evidence>
<evidence type="ECO:0000313" key="16">
    <source>
        <dbReference type="Proteomes" id="UP001189429"/>
    </source>
</evidence>
<dbReference type="PANTHER" id="PTHR46999">
    <property type="entry name" value="ALPHA-GLUCAN WATER DIKINASE 1, CHLOROPLASTIC-RELATED"/>
    <property type="match status" value="1"/>
</dbReference>
<keyword evidence="5" id="KW-0479">Metal-binding</keyword>
<sequence>MAAVPTEPLCQALAQICSDEDRVVFREQRALEDADVVSVGVLVVAGEGGAVTVAIAVSSSVPLRLHWATADDLCGGWRPAPHGWVTRPARSFDAGGGAWATDLEEASPGVQLVEVELRAERAALAFVLRTHQDRFIKHHGRDIYAESGLTPECWDEEVLLDDHRVVGFATKAWCDDAGVAHVLLAAGAREALALHWGLVERAGGRWRRPPQGWAGEPPGSKPCGDGALETPFEHVSEGSYRLQLDLPHGRFSSLAFVLRLAGGIFVKRGGRDMLLALPGRGEHSEASGGGPSSEQHMPREERHPAPHHSEDPPAGQDEVEDAAEERPALPPAVARAERNLSDLQRQLGKLAGGGSFDRRLVDEIVRNEEHCQRSLMHRYNFAAELLQREGAPGGIGQDQLVVLFVWLRFMSMRQLVINRNYNIKPREISAAQERVTLTLAAVLQQRPELREVAWVTMATIGRGGAGDTGQQIRDQILEVQKRNDCKGGMMEEWHQKLHNNTCPDDVSICEALLAYIEEDLDVGAYWSRLAKDNVTRERLASYDRKICSEPRFRPEQRRGLARDLTDYLRTLKAVHSGTDLESAIDAVLGKTTLPERLRELLAATQLLAKDVRGEGAALAALEAAVEARWELQPLLDQAGRQRAGGAQGKDLLYLDMALEATVRTVVEGALARLGQSAPEEVMAVAAVVLESLAISAGSNEELLRCLRSWRSAASCTRGPAELALRVKAAAERVGAELAARGDRFACALQPAAEALGRGLGVDADTLGLFSEQVARGGAAAPLAQLLRVLDPMLRGMADMGAWQVISSFEAQGRVLCVSGLASLQHASLEEATVLVAERVGGEEDIPEGAVALLTPDAPDVLSHVAVRARNERKLFATVFDAEAMQALRALAGKVVLCRPAPAGDSVAIEAATGSEPSPRAPAAPCATASGPRLARRAFCGRWALSPPDFSPENTGGKSRNLCALRGRLPQWIQLPASVAVPFGAFDAALAEAANVGVAGSSTLREIREAAAAVKPSPGMASALRAAFDQEGIPWPGEPGDGGRGAAAWSALAAVWASKWNDASYASCCKAGLPHSDVSMAVLCQQVVDARYSFVIHTTNPFTGDRDELYAELVCGLGEALVGNYSGRALGFSARKDDTTKITIRSFPSKSIGLFVEGPTIIFRSDSNAEDLQGYAGAGLYDSVIMDKSAQQPIDYSDEPLLTDARFREEVLRSVAAIGVSVEQAAGAAQDVEGVVDRQGAYFVVQTRPQV</sequence>
<feature type="domain" description="Alpha-glucan water dikinase-like N-terminal Ig-like" evidence="14">
    <location>
        <begin position="182"/>
        <end position="274"/>
    </location>
</feature>
<dbReference type="EMBL" id="CAUYUJ010017176">
    <property type="protein sequence ID" value="CAK0872577.1"/>
    <property type="molecule type" value="Genomic_DNA"/>
</dbReference>
<dbReference type="Pfam" id="PF23166">
    <property type="entry name" value="Ig_N_CWD1"/>
    <property type="match status" value="2"/>
</dbReference>
<keyword evidence="8" id="KW-0067">ATP-binding</keyword>
<dbReference type="Pfam" id="PF01326">
    <property type="entry name" value="PPDK_N"/>
    <property type="match status" value="1"/>
</dbReference>
<evidence type="ECO:0000313" key="15">
    <source>
        <dbReference type="EMBL" id="CAK0872577.1"/>
    </source>
</evidence>